<evidence type="ECO:0000313" key="4">
    <source>
        <dbReference type="EMBL" id="KAL2533173.1"/>
    </source>
</evidence>
<evidence type="ECO:0000313" key="5">
    <source>
        <dbReference type="Proteomes" id="UP001604336"/>
    </source>
</evidence>
<dbReference type="PANTHER" id="PTHR31062">
    <property type="entry name" value="XYLOGLUCAN ENDOTRANSGLUCOSYLASE/HYDROLASE PROTEIN 8-RELATED"/>
    <property type="match status" value="1"/>
</dbReference>
<dbReference type="Pfam" id="PF00722">
    <property type="entry name" value="Glyco_hydro_16"/>
    <property type="match status" value="1"/>
</dbReference>
<dbReference type="AlphaFoldDB" id="A0ABD1V760"/>
<dbReference type="InterPro" id="IPR000757">
    <property type="entry name" value="Beta-glucanase-like"/>
</dbReference>
<keyword evidence="2" id="KW-0326">Glycosidase</keyword>
<dbReference type="GO" id="GO:0016798">
    <property type="term" value="F:hydrolase activity, acting on glycosyl bonds"/>
    <property type="evidence" value="ECO:0007669"/>
    <property type="project" value="UniProtKB-KW"/>
</dbReference>
<reference evidence="5" key="1">
    <citation type="submission" date="2024-07" db="EMBL/GenBank/DDBJ databases">
        <title>Two chromosome-level genome assemblies of Korean endemic species Abeliophyllum distichum and Forsythia ovata (Oleaceae).</title>
        <authorList>
            <person name="Jang H."/>
        </authorList>
    </citation>
    <scope>NUCLEOTIDE SEQUENCE [LARGE SCALE GENOMIC DNA]</scope>
</reference>
<dbReference type="SUPFAM" id="SSF49899">
    <property type="entry name" value="Concanavalin A-like lectins/glucanases"/>
    <property type="match status" value="1"/>
</dbReference>
<evidence type="ECO:0000256" key="2">
    <source>
        <dbReference type="ARBA" id="ARBA00023295"/>
    </source>
</evidence>
<dbReference type="InterPro" id="IPR013320">
    <property type="entry name" value="ConA-like_dom_sf"/>
</dbReference>
<organism evidence="4 5">
    <name type="scientific">Abeliophyllum distichum</name>
    <dbReference type="NCBI Taxonomy" id="126358"/>
    <lineage>
        <taxon>Eukaryota</taxon>
        <taxon>Viridiplantae</taxon>
        <taxon>Streptophyta</taxon>
        <taxon>Embryophyta</taxon>
        <taxon>Tracheophyta</taxon>
        <taxon>Spermatophyta</taxon>
        <taxon>Magnoliopsida</taxon>
        <taxon>eudicotyledons</taxon>
        <taxon>Gunneridae</taxon>
        <taxon>Pentapetalae</taxon>
        <taxon>asterids</taxon>
        <taxon>lamiids</taxon>
        <taxon>Lamiales</taxon>
        <taxon>Oleaceae</taxon>
        <taxon>Forsythieae</taxon>
        <taxon>Abeliophyllum</taxon>
    </lineage>
</organism>
<evidence type="ECO:0000259" key="3">
    <source>
        <dbReference type="PROSITE" id="PS51762"/>
    </source>
</evidence>
<gene>
    <name evidence="4" type="ORF">Adt_06524</name>
</gene>
<dbReference type="EMBL" id="JBFOLK010000002">
    <property type="protein sequence ID" value="KAL2533173.1"/>
    <property type="molecule type" value="Genomic_DNA"/>
</dbReference>
<comment type="caution">
    <text evidence="4">The sequence shown here is derived from an EMBL/GenBank/DDBJ whole genome shotgun (WGS) entry which is preliminary data.</text>
</comment>
<dbReference type="Gene3D" id="2.60.120.200">
    <property type="match status" value="1"/>
</dbReference>
<name>A0ABD1V760_9LAMI</name>
<feature type="domain" description="GH16" evidence="3">
    <location>
        <begin position="1"/>
        <end position="170"/>
    </location>
</feature>
<dbReference type="Proteomes" id="UP001604336">
    <property type="component" value="Unassembled WGS sequence"/>
</dbReference>
<accession>A0ABD1V760</accession>
<keyword evidence="5" id="KW-1185">Reference proteome</keyword>
<proteinExistence type="predicted"/>
<keyword evidence="1" id="KW-0378">Hydrolase</keyword>
<dbReference type="InterPro" id="IPR044791">
    <property type="entry name" value="Beta-glucanase/XTH"/>
</dbReference>
<sequence>MWGGDHVTVLDQGREVQLLIDEHLGAGFNSKQEFGSGYFRMMMKLPSNNSRGVITTFYLTSIPVGEKAINHDELDFEFLGGSDPMAYTLNTNVFANDQGHREQQFRLWFDPTADFHKFFIDGTPIRVFKNNTNIGVSYPSKSMHIEACIWNRSEWQGPVDWSQGPFVANYRGFAIDGCNYNTSNPEACYYIAYYWNAYKYWQLSPDQQTSYQHIRNKFMVYDYCSNNAKNFPECLNNFPVEESIQEDMNNTGFDNFTVNCVDTLSNSGGTRTSTLRKGAASFVPNAHDFQYAQDAFGHKHVEIDKGLDIPKTGFGPIMAYSEKDGEGT</sequence>
<protein>
    <submittedName>
        <fullName evidence="4">Xyloglucan endotransglucosylase/hydrolase protein 3</fullName>
    </submittedName>
</protein>
<dbReference type="PROSITE" id="PS51762">
    <property type="entry name" value="GH16_2"/>
    <property type="match status" value="1"/>
</dbReference>
<evidence type="ECO:0000256" key="1">
    <source>
        <dbReference type="ARBA" id="ARBA00022801"/>
    </source>
</evidence>